<dbReference type="InterPro" id="IPR001611">
    <property type="entry name" value="Leu-rich_rpt"/>
</dbReference>
<evidence type="ECO:0000256" key="2">
    <source>
        <dbReference type="ARBA" id="ARBA00022737"/>
    </source>
</evidence>
<dbReference type="SMART" id="SM00368">
    <property type="entry name" value="LRR_RI"/>
    <property type="match status" value="3"/>
</dbReference>
<dbReference type="Pfam" id="PF14580">
    <property type="entry name" value="LRR_9"/>
    <property type="match status" value="1"/>
</dbReference>
<proteinExistence type="predicted"/>
<dbReference type="Pfam" id="PF13855">
    <property type="entry name" value="LRR_8"/>
    <property type="match status" value="1"/>
</dbReference>
<evidence type="ECO:0000256" key="1">
    <source>
        <dbReference type="ARBA" id="ARBA00022614"/>
    </source>
</evidence>
<keyword evidence="2" id="KW-0677">Repeat</keyword>
<evidence type="ECO:0000256" key="3">
    <source>
        <dbReference type="SAM" id="MobiDB-lite"/>
    </source>
</evidence>
<evidence type="ECO:0000313" key="4">
    <source>
        <dbReference type="EMBL" id="ORY81555.1"/>
    </source>
</evidence>
<dbReference type="Proteomes" id="UP000193685">
    <property type="component" value="Unassembled WGS sequence"/>
</dbReference>
<dbReference type="PANTHER" id="PTHR46652:SF3">
    <property type="entry name" value="LEUCINE-RICH REPEAT-CONTAINING PROTEIN 9"/>
    <property type="match status" value="1"/>
</dbReference>
<keyword evidence="1" id="KW-0433">Leucine-rich repeat</keyword>
<comment type="caution">
    <text evidence="4">The sequence shown here is derived from an EMBL/GenBank/DDBJ whole genome shotgun (WGS) entry which is preliminary data.</text>
</comment>
<dbReference type="InterPro" id="IPR025875">
    <property type="entry name" value="Leu-rich_rpt_4"/>
</dbReference>
<dbReference type="AlphaFoldDB" id="A0A1Y2FFF5"/>
<dbReference type="Gene3D" id="3.80.10.10">
    <property type="entry name" value="Ribonuclease Inhibitor"/>
    <property type="match status" value="3"/>
</dbReference>
<gene>
    <name evidence="4" type="ORF">BCR37DRAFT_348158</name>
</gene>
<dbReference type="SUPFAM" id="SSF52058">
    <property type="entry name" value="L domain-like"/>
    <property type="match status" value="1"/>
</dbReference>
<dbReference type="PROSITE" id="PS51450">
    <property type="entry name" value="LRR"/>
    <property type="match status" value="8"/>
</dbReference>
<name>A0A1Y2FFF5_PROLT</name>
<dbReference type="GeneID" id="63784425"/>
<dbReference type="InterPro" id="IPR032675">
    <property type="entry name" value="LRR_dom_sf"/>
</dbReference>
<dbReference type="STRING" id="56484.A0A1Y2FFF5"/>
<dbReference type="InterPro" id="IPR050836">
    <property type="entry name" value="SDS22/Internalin_LRR"/>
</dbReference>
<protein>
    <recommendedName>
        <fullName evidence="6">Protein phosphatase 1 regulatory subunit 7</fullName>
    </recommendedName>
</protein>
<evidence type="ECO:0000313" key="5">
    <source>
        <dbReference type="Proteomes" id="UP000193685"/>
    </source>
</evidence>
<keyword evidence="5" id="KW-1185">Reference proteome</keyword>
<dbReference type="RefSeq" id="XP_040724931.1">
    <property type="nucleotide sequence ID" value="XM_040867826.1"/>
</dbReference>
<dbReference type="Pfam" id="PF12799">
    <property type="entry name" value="LRR_4"/>
    <property type="match status" value="1"/>
</dbReference>
<dbReference type="InterPro" id="IPR003591">
    <property type="entry name" value="Leu-rich_rpt_typical-subtyp"/>
</dbReference>
<dbReference type="SMART" id="SM00369">
    <property type="entry name" value="LRR_TYP"/>
    <property type="match status" value="7"/>
</dbReference>
<dbReference type="EMBL" id="MCFI01000011">
    <property type="protein sequence ID" value="ORY81555.1"/>
    <property type="molecule type" value="Genomic_DNA"/>
</dbReference>
<feature type="region of interest" description="Disordered" evidence="3">
    <location>
        <begin position="1"/>
        <end position="23"/>
    </location>
</feature>
<organism evidence="4 5">
    <name type="scientific">Protomyces lactucae-debilis</name>
    <dbReference type="NCBI Taxonomy" id="2754530"/>
    <lineage>
        <taxon>Eukaryota</taxon>
        <taxon>Fungi</taxon>
        <taxon>Dikarya</taxon>
        <taxon>Ascomycota</taxon>
        <taxon>Taphrinomycotina</taxon>
        <taxon>Taphrinomycetes</taxon>
        <taxon>Taphrinales</taxon>
        <taxon>Protomycetaceae</taxon>
        <taxon>Protomyces</taxon>
    </lineage>
</organism>
<dbReference type="OrthoDB" id="266138at2759"/>
<reference evidence="4 5" key="1">
    <citation type="submission" date="2016-07" db="EMBL/GenBank/DDBJ databases">
        <title>Pervasive Adenine N6-methylation of Active Genes in Fungi.</title>
        <authorList>
            <consortium name="DOE Joint Genome Institute"/>
            <person name="Mondo S.J."/>
            <person name="Dannebaum R.O."/>
            <person name="Kuo R.C."/>
            <person name="Labutti K."/>
            <person name="Haridas S."/>
            <person name="Kuo A."/>
            <person name="Salamov A."/>
            <person name="Ahrendt S.R."/>
            <person name="Lipzen A."/>
            <person name="Sullivan W."/>
            <person name="Andreopoulos W.B."/>
            <person name="Clum A."/>
            <person name="Lindquist E."/>
            <person name="Daum C."/>
            <person name="Ramamoorthy G.K."/>
            <person name="Gryganskyi A."/>
            <person name="Culley D."/>
            <person name="Magnuson J.K."/>
            <person name="James T.Y."/>
            <person name="O'Malley M.A."/>
            <person name="Stajich J.E."/>
            <person name="Spatafora J.W."/>
            <person name="Visel A."/>
            <person name="Grigoriev I.V."/>
        </authorList>
    </citation>
    <scope>NUCLEOTIDE SEQUENCE [LARGE SCALE GENOMIC DNA]</scope>
    <source>
        <strain evidence="4 5">12-1054</strain>
    </source>
</reference>
<sequence length="329" mass="37482">MQQADTDEEEDAPERQVEVVPGQQIDADEDLLDDYDVDEEEIQCLHSRVRDIPALRLERFPKLKKLCLRQNAISRIEGLPTTLTELDLYDNSIGHMDGIASLETLEMLDLSFNRIKHIKHLDQLGNTLKLLYLVQNKISRIEHLENLVHLTMLELGANKIREIEGLQRLKMLEELWLGKNKITSLAGGSLAGLPKLRLLSIQSNRLTSLEGIEEVAETLEELYVAQNGLTSLAPLSSLKKLQVLDISSNKLEHLTDIAHLKELRELWASNNLLTSFEEIERECKELPVLDTVYFEGNPMQRQNPTTYRNKVKLSVGPQIKQIDANILRA</sequence>
<evidence type="ECO:0008006" key="6">
    <source>
        <dbReference type="Google" id="ProtNLM"/>
    </source>
</evidence>
<accession>A0A1Y2FFF5</accession>
<dbReference type="PANTHER" id="PTHR46652">
    <property type="entry name" value="LEUCINE-RICH REPEAT AND IQ DOMAIN-CONTAINING PROTEIN 1-RELATED"/>
    <property type="match status" value="1"/>
</dbReference>
<dbReference type="OMA" id="EVWASYN"/>
<dbReference type="SMART" id="SM00365">
    <property type="entry name" value="LRR_SD22"/>
    <property type="match status" value="10"/>
</dbReference>
<feature type="compositionally biased region" description="Acidic residues" evidence="3">
    <location>
        <begin position="1"/>
        <end position="12"/>
    </location>
</feature>
<dbReference type="PRINTS" id="PR00019">
    <property type="entry name" value="LEURICHRPT"/>
</dbReference>